<dbReference type="EMBL" id="KV454543">
    <property type="protein sequence ID" value="ODV65992.1"/>
    <property type="molecule type" value="Genomic_DNA"/>
</dbReference>
<gene>
    <name evidence="1" type="ORF">HYPBUDRAFT_153554</name>
</gene>
<evidence type="ECO:0000313" key="1">
    <source>
        <dbReference type="EMBL" id="ODV65992.1"/>
    </source>
</evidence>
<accession>A0A1E4RFE8</accession>
<protein>
    <submittedName>
        <fullName evidence="1">Uncharacterized protein</fullName>
    </submittedName>
</protein>
<sequence>MHLIRGIDSKEIWPSSGNSFMGIRSWEFVQGNWFKGIWSRNFGLIRGILSKGIALT</sequence>
<name>A0A1E4RFE8_9ASCO</name>
<dbReference type="GeneID" id="30996157"/>
<dbReference type="RefSeq" id="XP_020075059.1">
    <property type="nucleotide sequence ID" value="XM_020221608.1"/>
</dbReference>
<proteinExistence type="predicted"/>
<dbReference type="Proteomes" id="UP000095085">
    <property type="component" value="Unassembled WGS sequence"/>
</dbReference>
<dbReference type="AlphaFoldDB" id="A0A1E4RFE8"/>
<organism evidence="1 2">
    <name type="scientific">Hyphopichia burtonii NRRL Y-1933</name>
    <dbReference type="NCBI Taxonomy" id="984485"/>
    <lineage>
        <taxon>Eukaryota</taxon>
        <taxon>Fungi</taxon>
        <taxon>Dikarya</taxon>
        <taxon>Ascomycota</taxon>
        <taxon>Saccharomycotina</taxon>
        <taxon>Pichiomycetes</taxon>
        <taxon>Debaryomycetaceae</taxon>
        <taxon>Hyphopichia</taxon>
    </lineage>
</organism>
<reference evidence="2" key="1">
    <citation type="submission" date="2016-05" db="EMBL/GenBank/DDBJ databases">
        <title>Comparative genomics of biotechnologically important yeasts.</title>
        <authorList>
            <consortium name="DOE Joint Genome Institute"/>
            <person name="Riley R."/>
            <person name="Haridas S."/>
            <person name="Wolfe K.H."/>
            <person name="Lopes M.R."/>
            <person name="Hittinger C.T."/>
            <person name="Goker M."/>
            <person name="Salamov A."/>
            <person name="Wisecaver J."/>
            <person name="Long T.M."/>
            <person name="Aerts A.L."/>
            <person name="Barry K."/>
            <person name="Choi C."/>
            <person name="Clum A."/>
            <person name="Coughlan A.Y."/>
            <person name="Deshpande S."/>
            <person name="Douglass A.P."/>
            <person name="Hanson S.J."/>
            <person name="Klenk H.-P."/>
            <person name="Labutti K."/>
            <person name="Lapidus A."/>
            <person name="Lindquist E."/>
            <person name="Lipzen A."/>
            <person name="Meier-Kolthoff J.P."/>
            <person name="Ohm R.A."/>
            <person name="Otillar R.P."/>
            <person name="Pangilinan J."/>
            <person name="Peng Y."/>
            <person name="Rokas A."/>
            <person name="Rosa C.A."/>
            <person name="Scheuner C."/>
            <person name="Sibirny A.A."/>
            <person name="Slot J.C."/>
            <person name="Stielow J.B."/>
            <person name="Sun H."/>
            <person name="Kurtzman C.P."/>
            <person name="Blackwell M."/>
            <person name="Grigoriev I.V."/>
            <person name="Jeffries T.W."/>
        </authorList>
    </citation>
    <scope>NUCLEOTIDE SEQUENCE [LARGE SCALE GENOMIC DNA]</scope>
    <source>
        <strain evidence="2">NRRL Y-1933</strain>
    </source>
</reference>
<keyword evidence="2" id="KW-1185">Reference proteome</keyword>
<evidence type="ECO:0000313" key="2">
    <source>
        <dbReference type="Proteomes" id="UP000095085"/>
    </source>
</evidence>